<sequence length="79" mass="8932">MENKMTHSASIINARLAWKIVWVVVYGITAFYTYLSFTDMAHMMKWMMYAMAWMAGGMLAEAIVGLVYHCCGKDGNGCH</sequence>
<comment type="caution">
    <text evidence="2">The sequence shown here is derived from an EMBL/GenBank/DDBJ whole genome shotgun (WGS) entry which is preliminary data.</text>
</comment>
<dbReference type="Proteomes" id="UP001385848">
    <property type="component" value="Unassembled WGS sequence"/>
</dbReference>
<dbReference type="EMBL" id="JBBVUL010000021">
    <property type="protein sequence ID" value="MEL0565901.1"/>
    <property type="molecule type" value="Genomic_DNA"/>
</dbReference>
<keyword evidence="1" id="KW-1133">Transmembrane helix</keyword>
<evidence type="ECO:0000313" key="5">
    <source>
        <dbReference type="Proteomes" id="UP001385848"/>
    </source>
</evidence>
<evidence type="ECO:0000313" key="3">
    <source>
        <dbReference type="EMBL" id="MEL0565901.1"/>
    </source>
</evidence>
<dbReference type="AlphaFoldDB" id="A0A5N1I7Y0"/>
<keyword evidence="5" id="KW-1185">Reference proteome</keyword>
<dbReference type="RefSeq" id="WP_006584488.1">
    <property type="nucleotide sequence ID" value="NZ_CATOUV010000001.1"/>
</dbReference>
<dbReference type="OrthoDB" id="2326869at2"/>
<evidence type="ECO:0000313" key="4">
    <source>
        <dbReference type="Proteomes" id="UP000327236"/>
    </source>
</evidence>
<proteinExistence type="predicted"/>
<dbReference type="GeneID" id="31743290"/>
<reference evidence="2 4" key="1">
    <citation type="submission" date="2019-09" db="EMBL/GenBank/DDBJ databases">
        <title>Draft genome sequence assemblies of isolates from the urinary tract.</title>
        <authorList>
            <person name="Mores C.R."/>
            <person name="Putonti C."/>
            <person name="Wolfe A.J."/>
        </authorList>
    </citation>
    <scope>NUCLEOTIDE SEQUENCE [LARGE SCALE GENOMIC DNA]</scope>
    <source>
        <strain evidence="2 4">UMB246</strain>
    </source>
</reference>
<dbReference type="Proteomes" id="UP000327236">
    <property type="component" value="Unassembled WGS sequence"/>
</dbReference>
<gene>
    <name evidence="3" type="ORF">AAC431_08255</name>
    <name evidence="2" type="ORF">F6H94_06190</name>
</gene>
<reference evidence="3 5" key="2">
    <citation type="submission" date="2024-04" db="EMBL/GenBank/DDBJ databases">
        <title>Three lactobacilli isolated from voided urine samples from females with type 2 diabetes.</title>
        <authorList>
            <person name="Kula A."/>
            <person name="Stegman N."/>
            <person name="Putonti C."/>
        </authorList>
    </citation>
    <scope>NUCLEOTIDE SEQUENCE [LARGE SCALE GENOMIC DNA]</scope>
    <source>
        <strain evidence="3 5">1855</strain>
    </source>
</reference>
<feature type="transmembrane region" description="Helical" evidence="1">
    <location>
        <begin position="47"/>
        <end position="68"/>
    </location>
</feature>
<accession>A0A5N1I7Y0</accession>
<dbReference type="KEGG" id="lje:BUE77_06120"/>
<name>A0A5N1I7Y0_LACJE</name>
<evidence type="ECO:0000313" key="2">
    <source>
        <dbReference type="EMBL" id="KAA9321705.1"/>
    </source>
</evidence>
<keyword evidence="1" id="KW-0472">Membrane</keyword>
<dbReference type="EMBL" id="VYWW01000026">
    <property type="protein sequence ID" value="KAA9321705.1"/>
    <property type="molecule type" value="Genomic_DNA"/>
</dbReference>
<evidence type="ECO:0000256" key="1">
    <source>
        <dbReference type="SAM" id="Phobius"/>
    </source>
</evidence>
<organism evidence="2 4">
    <name type="scientific">Lactobacillus jensenii</name>
    <dbReference type="NCBI Taxonomy" id="109790"/>
    <lineage>
        <taxon>Bacteria</taxon>
        <taxon>Bacillati</taxon>
        <taxon>Bacillota</taxon>
        <taxon>Bacilli</taxon>
        <taxon>Lactobacillales</taxon>
        <taxon>Lactobacillaceae</taxon>
        <taxon>Lactobacillus</taxon>
    </lineage>
</organism>
<protein>
    <submittedName>
        <fullName evidence="2">Uncharacterized protein</fullName>
    </submittedName>
</protein>
<feature type="transmembrane region" description="Helical" evidence="1">
    <location>
        <begin position="16"/>
        <end position="35"/>
    </location>
</feature>
<keyword evidence="1" id="KW-0812">Transmembrane</keyword>